<dbReference type="RefSeq" id="WP_021680617.1">
    <property type="nucleotide sequence ID" value="NZ_KI260296.1"/>
</dbReference>
<evidence type="ECO:0000259" key="3">
    <source>
        <dbReference type="Pfam" id="PF12850"/>
    </source>
</evidence>
<accession>U2LYR9</accession>
<evidence type="ECO:0000313" key="4">
    <source>
        <dbReference type="EMBL" id="ERJ92243.1"/>
    </source>
</evidence>
<protein>
    <recommendedName>
        <fullName evidence="2">Phosphoesterase</fullName>
        <ecNumber evidence="2">3.1.4.-</ecNumber>
    </recommendedName>
</protein>
<evidence type="ECO:0000313" key="5">
    <source>
        <dbReference type="Proteomes" id="UP000016662"/>
    </source>
</evidence>
<keyword evidence="2" id="KW-0479">Metal-binding</keyword>
<proteinExistence type="inferred from homology"/>
<keyword evidence="5" id="KW-1185">Reference proteome</keyword>
<dbReference type="HOGENOM" id="CLU_063749_2_0_9"/>
<dbReference type="Proteomes" id="UP000016662">
    <property type="component" value="Unassembled WGS sequence"/>
</dbReference>
<evidence type="ECO:0000256" key="1">
    <source>
        <dbReference type="ARBA" id="ARBA00008950"/>
    </source>
</evidence>
<dbReference type="PATRIC" id="fig|411473.3.peg.2041"/>
<dbReference type="InterPro" id="IPR024654">
    <property type="entry name" value="Calcineurin-like_PHP_lpxH"/>
</dbReference>
<dbReference type="GO" id="GO:0046872">
    <property type="term" value="F:metal ion binding"/>
    <property type="evidence" value="ECO:0007669"/>
    <property type="project" value="UniProtKB-KW"/>
</dbReference>
<dbReference type="GO" id="GO:0016787">
    <property type="term" value="F:hydrolase activity"/>
    <property type="evidence" value="ECO:0007669"/>
    <property type="project" value="UniProtKB-UniRule"/>
</dbReference>
<dbReference type="Gene3D" id="3.60.21.10">
    <property type="match status" value="1"/>
</dbReference>
<comment type="caution">
    <text evidence="4">The sequence shown here is derived from an EMBL/GenBank/DDBJ whole genome shotgun (WGS) entry which is preliminary data.</text>
</comment>
<dbReference type="InterPro" id="IPR029052">
    <property type="entry name" value="Metallo-depent_PP-like"/>
</dbReference>
<dbReference type="STRING" id="411473.RUMCAL_02450"/>
<dbReference type="eggNOG" id="COG0622">
    <property type="taxonomic scope" value="Bacteria"/>
</dbReference>
<dbReference type="InterPro" id="IPR000979">
    <property type="entry name" value="Phosphodiesterase_MJ0936/Vps29"/>
</dbReference>
<reference evidence="4 5" key="1">
    <citation type="submission" date="2013-07" db="EMBL/GenBank/DDBJ databases">
        <authorList>
            <person name="Weinstock G."/>
            <person name="Sodergren E."/>
            <person name="Wylie T."/>
            <person name="Fulton L."/>
            <person name="Fulton R."/>
            <person name="Fronick C."/>
            <person name="O'Laughlin M."/>
            <person name="Godfrey J."/>
            <person name="Miner T."/>
            <person name="Herter B."/>
            <person name="Appelbaum E."/>
            <person name="Cordes M."/>
            <person name="Lek S."/>
            <person name="Wollam A."/>
            <person name="Pepin K.H."/>
            <person name="Palsikar V.B."/>
            <person name="Mitreva M."/>
            <person name="Wilson R.K."/>
        </authorList>
    </citation>
    <scope>NUCLEOTIDE SEQUENCE [LARGE SCALE GENOMIC DNA]</scope>
    <source>
        <strain evidence="4 5">ATCC 27760</strain>
    </source>
</reference>
<feature type="domain" description="Calcineurin-like phosphoesterase" evidence="3">
    <location>
        <begin position="1"/>
        <end position="151"/>
    </location>
</feature>
<organism evidence="4 5">
    <name type="scientific">Ruminococcus callidus ATCC 27760</name>
    <dbReference type="NCBI Taxonomy" id="411473"/>
    <lineage>
        <taxon>Bacteria</taxon>
        <taxon>Bacillati</taxon>
        <taxon>Bacillota</taxon>
        <taxon>Clostridia</taxon>
        <taxon>Eubacteriales</taxon>
        <taxon>Oscillospiraceae</taxon>
        <taxon>Ruminococcus</taxon>
    </lineage>
</organism>
<comment type="cofactor">
    <cofactor evidence="2">
        <name>a divalent metal cation</name>
        <dbReference type="ChEBI" id="CHEBI:60240"/>
    </cofactor>
</comment>
<gene>
    <name evidence="4" type="ORF">RUMCAL_02450</name>
</gene>
<dbReference type="PANTHER" id="PTHR11124">
    <property type="entry name" value="VACUOLAR SORTING PROTEIN VPS29"/>
    <property type="match status" value="1"/>
</dbReference>
<dbReference type="NCBIfam" id="TIGR00040">
    <property type="entry name" value="yfcE"/>
    <property type="match status" value="1"/>
</dbReference>
<dbReference type="EMBL" id="AWVF01000296">
    <property type="protein sequence ID" value="ERJ92243.1"/>
    <property type="molecule type" value="Genomic_DNA"/>
</dbReference>
<dbReference type="OrthoDB" id="9800565at2"/>
<dbReference type="Pfam" id="PF12850">
    <property type="entry name" value="Metallophos_2"/>
    <property type="match status" value="1"/>
</dbReference>
<comment type="similarity">
    <text evidence="1 2">Belongs to the metallophosphoesterase superfamily. YfcE family.</text>
</comment>
<dbReference type="EC" id="3.1.4.-" evidence="2"/>
<dbReference type="SUPFAM" id="SSF56300">
    <property type="entry name" value="Metallo-dependent phosphatases"/>
    <property type="match status" value="1"/>
</dbReference>
<evidence type="ECO:0000256" key="2">
    <source>
        <dbReference type="RuleBase" id="RU362039"/>
    </source>
</evidence>
<sequence length="167" mass="18901">MRIIVISDTHQYYRNFETIVLRNPDADMFLHLGDGESEYQLLCRNMPEVADKFRYVKGNCDYSSDAPLTELIDVAPNHRILATHGHRYRVNSTLDYLEQEALENGCDVALYGHTHESRCTYENGIYVMNPGSASCPRDGNPPSYGVLEITSAGIMTNVVFLTPKTMF</sequence>
<dbReference type="AlphaFoldDB" id="U2LYR9"/>
<name>U2LYR9_9FIRM</name>